<dbReference type="OrthoDB" id="1706185at2759"/>
<feature type="compositionally biased region" description="Basic and acidic residues" evidence="1">
    <location>
        <begin position="128"/>
        <end position="140"/>
    </location>
</feature>
<reference evidence="3 4" key="1">
    <citation type="journal article" date="2018" name="Mol. Plant">
        <title>The genome of Artemisia annua provides insight into the evolution of Asteraceae family and artemisinin biosynthesis.</title>
        <authorList>
            <person name="Shen Q."/>
            <person name="Zhang L."/>
            <person name="Liao Z."/>
            <person name="Wang S."/>
            <person name="Yan T."/>
            <person name="Shi P."/>
            <person name="Liu M."/>
            <person name="Fu X."/>
            <person name="Pan Q."/>
            <person name="Wang Y."/>
            <person name="Lv Z."/>
            <person name="Lu X."/>
            <person name="Zhang F."/>
            <person name="Jiang W."/>
            <person name="Ma Y."/>
            <person name="Chen M."/>
            <person name="Hao X."/>
            <person name="Li L."/>
            <person name="Tang Y."/>
            <person name="Lv G."/>
            <person name="Zhou Y."/>
            <person name="Sun X."/>
            <person name="Brodelius P.E."/>
            <person name="Rose J.K.C."/>
            <person name="Tang K."/>
        </authorList>
    </citation>
    <scope>NUCLEOTIDE SEQUENCE [LARGE SCALE GENOMIC DNA]</scope>
    <source>
        <strain evidence="4">cv. Huhao1</strain>
        <tissue evidence="3">Leaf</tissue>
    </source>
</reference>
<dbReference type="AlphaFoldDB" id="A0A2U1LHX4"/>
<evidence type="ECO:0000313" key="3">
    <source>
        <dbReference type="EMBL" id="PWA48593.1"/>
    </source>
</evidence>
<keyword evidence="4" id="KW-1185">Reference proteome</keyword>
<dbReference type="Proteomes" id="UP000245207">
    <property type="component" value="Unassembled WGS sequence"/>
</dbReference>
<evidence type="ECO:0000313" key="4">
    <source>
        <dbReference type="Proteomes" id="UP000245207"/>
    </source>
</evidence>
<feature type="region of interest" description="Disordered" evidence="1">
    <location>
        <begin position="53"/>
        <end position="174"/>
    </location>
</feature>
<organism evidence="3 4">
    <name type="scientific">Artemisia annua</name>
    <name type="common">Sweet wormwood</name>
    <dbReference type="NCBI Taxonomy" id="35608"/>
    <lineage>
        <taxon>Eukaryota</taxon>
        <taxon>Viridiplantae</taxon>
        <taxon>Streptophyta</taxon>
        <taxon>Embryophyta</taxon>
        <taxon>Tracheophyta</taxon>
        <taxon>Spermatophyta</taxon>
        <taxon>Magnoliopsida</taxon>
        <taxon>eudicotyledons</taxon>
        <taxon>Gunneridae</taxon>
        <taxon>Pentapetalae</taxon>
        <taxon>asterids</taxon>
        <taxon>campanulids</taxon>
        <taxon>Asterales</taxon>
        <taxon>Asteraceae</taxon>
        <taxon>Asteroideae</taxon>
        <taxon>Anthemideae</taxon>
        <taxon>Artemisiinae</taxon>
        <taxon>Artemisia</taxon>
    </lineage>
</organism>
<accession>A0A2U1LHX4</accession>
<evidence type="ECO:0000256" key="2">
    <source>
        <dbReference type="SAM" id="SignalP"/>
    </source>
</evidence>
<feature type="signal peptide" evidence="2">
    <location>
        <begin position="1"/>
        <end position="19"/>
    </location>
</feature>
<sequence>MKFAFFILAFFLLLETYHARHLHDVLVNRRVGRPTPLRAAEIIQMVTRGEELLSPPLLQDKTTYGRVNSPPPPPQGGSTSGQTTYGRINPKAPPSPSVAPSQGQTTFGVENPNFTSQITQMSSNPSDLDLHGIYGRDDPRTPPSPEENGSQGHGIYGRDNPSVPTPPKPAEPIRPVLSEYARIDGRSESIDLLTSVVNLLAS</sequence>
<name>A0A2U1LHX4_ARTAN</name>
<protein>
    <recommendedName>
        <fullName evidence="5">Hydroxyproline-rich glycoprotein family protein</fullName>
    </recommendedName>
</protein>
<feature type="chain" id="PRO_5015736942" description="Hydroxyproline-rich glycoprotein family protein" evidence="2">
    <location>
        <begin position="20"/>
        <end position="202"/>
    </location>
</feature>
<comment type="caution">
    <text evidence="3">The sequence shown here is derived from an EMBL/GenBank/DDBJ whole genome shotgun (WGS) entry which is preliminary data.</text>
</comment>
<proteinExistence type="predicted"/>
<evidence type="ECO:0008006" key="5">
    <source>
        <dbReference type="Google" id="ProtNLM"/>
    </source>
</evidence>
<gene>
    <name evidence="3" type="ORF">CTI12_AA488400</name>
</gene>
<keyword evidence="2" id="KW-0732">Signal</keyword>
<feature type="compositionally biased region" description="Pro residues" evidence="1">
    <location>
        <begin position="163"/>
        <end position="172"/>
    </location>
</feature>
<feature type="compositionally biased region" description="Polar residues" evidence="1">
    <location>
        <begin position="102"/>
        <end position="126"/>
    </location>
</feature>
<dbReference type="EMBL" id="PKPP01009297">
    <property type="protein sequence ID" value="PWA48593.1"/>
    <property type="molecule type" value="Genomic_DNA"/>
</dbReference>
<dbReference type="STRING" id="35608.A0A2U1LHX4"/>
<evidence type="ECO:0000256" key="1">
    <source>
        <dbReference type="SAM" id="MobiDB-lite"/>
    </source>
</evidence>